<name>D7L164_ARALL</name>
<evidence type="ECO:0000313" key="2">
    <source>
        <dbReference type="EMBL" id="EFH60647.1"/>
    </source>
</evidence>
<sequence length="222" mass="26063">MPPRNVGSLVVAQYHRRRCGSRYFSGKPPHKPIKDMKEEFQGVVDSRSRQAVDGMAKRFPKLFEISSRALTFIYGGRELTVNKENNHIEVEKLKREVTVNKENNQREVEKLTTEVRLNKEDKEREVEKINLQLHSFRQFLSNHVLIPIHQRNPVTAKVEENLQLSRLQDYMARLRREDNSKPSTGSLRPVKSQNAIGHSKAFAVYHYWMFFWMLLTKKPAFS</sequence>
<feature type="coiled-coil region" evidence="1">
    <location>
        <begin position="94"/>
        <end position="121"/>
    </location>
</feature>
<accession>D7L164</accession>
<protein>
    <submittedName>
        <fullName evidence="2">Predicted protein</fullName>
    </submittedName>
</protein>
<keyword evidence="1" id="KW-0175">Coiled coil</keyword>
<organism evidence="3">
    <name type="scientific">Arabidopsis lyrata subsp. lyrata</name>
    <name type="common">Lyre-leaved rock-cress</name>
    <dbReference type="NCBI Taxonomy" id="81972"/>
    <lineage>
        <taxon>Eukaryota</taxon>
        <taxon>Viridiplantae</taxon>
        <taxon>Streptophyta</taxon>
        <taxon>Embryophyta</taxon>
        <taxon>Tracheophyta</taxon>
        <taxon>Spermatophyta</taxon>
        <taxon>Magnoliopsida</taxon>
        <taxon>eudicotyledons</taxon>
        <taxon>Gunneridae</taxon>
        <taxon>Pentapetalae</taxon>
        <taxon>rosids</taxon>
        <taxon>malvids</taxon>
        <taxon>Brassicales</taxon>
        <taxon>Brassicaceae</taxon>
        <taxon>Camelineae</taxon>
        <taxon>Arabidopsis</taxon>
    </lineage>
</organism>
<dbReference type="EMBL" id="GL348715">
    <property type="protein sequence ID" value="EFH60647.1"/>
    <property type="molecule type" value="Genomic_DNA"/>
</dbReference>
<reference evidence="3" key="1">
    <citation type="journal article" date="2011" name="Nat. Genet.">
        <title>The Arabidopsis lyrata genome sequence and the basis of rapid genome size change.</title>
        <authorList>
            <person name="Hu T.T."/>
            <person name="Pattyn P."/>
            <person name="Bakker E.G."/>
            <person name="Cao J."/>
            <person name="Cheng J.-F."/>
            <person name="Clark R.M."/>
            <person name="Fahlgren N."/>
            <person name="Fawcett J.A."/>
            <person name="Grimwood J."/>
            <person name="Gundlach H."/>
            <person name="Haberer G."/>
            <person name="Hollister J.D."/>
            <person name="Ossowski S."/>
            <person name="Ottilar R.P."/>
            <person name="Salamov A.A."/>
            <person name="Schneeberger K."/>
            <person name="Spannagl M."/>
            <person name="Wang X."/>
            <person name="Yang L."/>
            <person name="Nasrallah M.E."/>
            <person name="Bergelson J."/>
            <person name="Carrington J.C."/>
            <person name="Gaut B.S."/>
            <person name="Schmutz J."/>
            <person name="Mayer K.F.X."/>
            <person name="Van de Peer Y."/>
            <person name="Grigoriev I.V."/>
            <person name="Nordborg M."/>
            <person name="Weigel D."/>
            <person name="Guo Y.-L."/>
        </authorList>
    </citation>
    <scope>NUCLEOTIDE SEQUENCE [LARGE SCALE GENOMIC DNA]</scope>
    <source>
        <strain evidence="3">cv. MN47</strain>
    </source>
</reference>
<evidence type="ECO:0000256" key="1">
    <source>
        <dbReference type="SAM" id="Coils"/>
    </source>
</evidence>
<dbReference type="Gramene" id="fgenesh1_pg.C_scaffold_3000272">
    <property type="protein sequence ID" value="fgenesh1_pg.C_scaffold_3000272"/>
    <property type="gene ID" value="fgenesh1_pg.C_scaffold_3000272"/>
</dbReference>
<proteinExistence type="predicted"/>
<evidence type="ECO:0000313" key="3">
    <source>
        <dbReference type="Proteomes" id="UP000008694"/>
    </source>
</evidence>
<dbReference type="AlphaFoldDB" id="D7L164"/>
<gene>
    <name evidence="2" type="ORF">ARALYDRAFT_340509</name>
</gene>
<keyword evidence="3" id="KW-1185">Reference proteome</keyword>
<dbReference type="HOGENOM" id="CLU_1246863_0_0_1"/>
<dbReference type="Proteomes" id="UP000008694">
    <property type="component" value="Unassembled WGS sequence"/>
</dbReference>